<dbReference type="InterPro" id="IPR001387">
    <property type="entry name" value="Cro/C1-type_HTH"/>
</dbReference>
<keyword evidence="7" id="KW-1185">Reference proteome</keyword>
<dbReference type="PANTHER" id="PTHR40661">
    <property type="match status" value="1"/>
</dbReference>
<dbReference type="RefSeq" id="WP_089848876.1">
    <property type="nucleotide sequence ID" value="NZ_FNEJ01000014.1"/>
</dbReference>
<sequence length="133" mass="14742">MTDATDWYGPESATFGDRLAAARDAAGMDAETLARRLGVRLKTLQDWENDISEPRANRLQMLSGLLDVPMAWLITGEGEGLPSPEAHEGTTPADIAETLLELRALRGDIRMAGDRLARLEKRLRQLLRERADT</sequence>
<keyword evidence="1" id="KW-0805">Transcription regulation</keyword>
<dbReference type="OrthoDB" id="5659783at2"/>
<feature type="domain" description="HTH cro/C1-type" evidence="5">
    <location>
        <begin position="19"/>
        <end position="73"/>
    </location>
</feature>
<gene>
    <name evidence="6" type="ORF">SAMN04487993_101418</name>
</gene>
<dbReference type="AlphaFoldDB" id="A0A1G8Q061"/>
<protein>
    <submittedName>
        <fullName evidence="6">Helix-turn-helix</fullName>
    </submittedName>
</protein>
<dbReference type="Pfam" id="PF01381">
    <property type="entry name" value="HTH_3"/>
    <property type="match status" value="1"/>
</dbReference>
<dbReference type="EMBL" id="FNEJ01000014">
    <property type="protein sequence ID" value="SDI98134.1"/>
    <property type="molecule type" value="Genomic_DNA"/>
</dbReference>
<dbReference type="CDD" id="cd00093">
    <property type="entry name" value="HTH_XRE"/>
    <property type="match status" value="1"/>
</dbReference>
<evidence type="ECO:0000259" key="5">
    <source>
        <dbReference type="PROSITE" id="PS50943"/>
    </source>
</evidence>
<evidence type="ECO:0000256" key="1">
    <source>
        <dbReference type="ARBA" id="ARBA00023015"/>
    </source>
</evidence>
<reference evidence="7" key="1">
    <citation type="submission" date="2016-10" db="EMBL/GenBank/DDBJ databases">
        <authorList>
            <person name="Varghese N."/>
            <person name="Submissions S."/>
        </authorList>
    </citation>
    <scope>NUCLEOTIDE SEQUENCE [LARGE SCALE GENOMIC DNA]</scope>
    <source>
        <strain evidence="7">DSM 26424</strain>
    </source>
</reference>
<dbReference type="STRING" id="555512.SAMN04487993_101418"/>
<keyword evidence="2" id="KW-0238">DNA-binding</keyword>
<evidence type="ECO:0000256" key="4">
    <source>
        <dbReference type="SAM" id="Coils"/>
    </source>
</evidence>
<dbReference type="InterPro" id="IPR010982">
    <property type="entry name" value="Lambda_DNA-bd_dom_sf"/>
</dbReference>
<dbReference type="Gene3D" id="1.10.260.40">
    <property type="entry name" value="lambda repressor-like DNA-binding domains"/>
    <property type="match status" value="1"/>
</dbReference>
<dbReference type="PROSITE" id="PS50943">
    <property type="entry name" value="HTH_CROC1"/>
    <property type="match status" value="1"/>
</dbReference>
<dbReference type="GO" id="GO:0003677">
    <property type="term" value="F:DNA binding"/>
    <property type="evidence" value="ECO:0007669"/>
    <property type="project" value="UniProtKB-KW"/>
</dbReference>
<keyword evidence="3" id="KW-0804">Transcription</keyword>
<dbReference type="PANTHER" id="PTHR40661:SF3">
    <property type="entry name" value="FELS-1 PROPHAGE TRANSCRIPTIONAL REGULATOR"/>
    <property type="match status" value="1"/>
</dbReference>
<evidence type="ECO:0000313" key="7">
    <source>
        <dbReference type="Proteomes" id="UP000199093"/>
    </source>
</evidence>
<organism evidence="6 7">
    <name type="scientific">Salipiger marinus</name>
    <dbReference type="NCBI Taxonomy" id="555512"/>
    <lineage>
        <taxon>Bacteria</taxon>
        <taxon>Pseudomonadati</taxon>
        <taxon>Pseudomonadota</taxon>
        <taxon>Alphaproteobacteria</taxon>
        <taxon>Rhodobacterales</taxon>
        <taxon>Roseobacteraceae</taxon>
        <taxon>Salipiger</taxon>
    </lineage>
</organism>
<evidence type="ECO:0000313" key="6">
    <source>
        <dbReference type="EMBL" id="SDI98134.1"/>
    </source>
</evidence>
<keyword evidence="4" id="KW-0175">Coiled coil</keyword>
<proteinExistence type="predicted"/>
<accession>A0A1G8Q061</accession>
<evidence type="ECO:0000256" key="3">
    <source>
        <dbReference type="ARBA" id="ARBA00023163"/>
    </source>
</evidence>
<dbReference type="SMART" id="SM00530">
    <property type="entry name" value="HTH_XRE"/>
    <property type="match status" value="1"/>
</dbReference>
<dbReference type="Proteomes" id="UP000199093">
    <property type="component" value="Unassembled WGS sequence"/>
</dbReference>
<name>A0A1G8Q061_9RHOB</name>
<evidence type="ECO:0000256" key="2">
    <source>
        <dbReference type="ARBA" id="ARBA00023125"/>
    </source>
</evidence>
<feature type="coiled-coil region" evidence="4">
    <location>
        <begin position="102"/>
        <end position="129"/>
    </location>
</feature>
<dbReference type="SUPFAM" id="SSF47413">
    <property type="entry name" value="lambda repressor-like DNA-binding domains"/>
    <property type="match status" value="1"/>
</dbReference>